<feature type="compositionally biased region" description="Low complexity" evidence="1">
    <location>
        <begin position="81"/>
        <end position="94"/>
    </location>
</feature>
<dbReference type="AlphaFoldDB" id="A0A1E5UYG6"/>
<comment type="caution">
    <text evidence="2">The sequence shown here is derived from an EMBL/GenBank/DDBJ whole genome shotgun (WGS) entry which is preliminary data.</text>
</comment>
<protein>
    <submittedName>
        <fullName evidence="2">Uncharacterized protein</fullName>
    </submittedName>
</protein>
<dbReference type="PANTHER" id="PTHR48048:SF21">
    <property type="entry name" value="GLYCOSYLTRANSFERASE"/>
    <property type="match status" value="1"/>
</dbReference>
<name>A0A1E5UYG6_9POAL</name>
<sequence>MPGSATAGAPTIASLAVSNPSISFHLLQPPRYPDPDHNPFVRKLDALRLSEPSLLALLRSLPSVAVLIVDVFCAHAVTSPPSSASLRTSTTARPPTHWLRPSTCHTSTPRRPPDMGKALLRFPDLPPIPALDMPFSVQDRERRSFKPRGALYARVAEASGVLVNTFEWLEFRAVKVLREGACAPGSPLPPLYCVGQLLAAASSGQAARSERHPCLTWLDAQPDRSVVPLLRRRGRLLGGTAEG</sequence>
<keyword evidence="3" id="KW-1185">Reference proteome</keyword>
<feature type="region of interest" description="Disordered" evidence="1">
    <location>
        <begin position="81"/>
        <end position="111"/>
    </location>
</feature>
<feature type="non-terminal residue" evidence="2">
    <location>
        <position position="243"/>
    </location>
</feature>
<dbReference type="InterPro" id="IPR050481">
    <property type="entry name" value="UDP-glycosyltransf_plant"/>
</dbReference>
<dbReference type="Gene3D" id="3.40.50.2000">
    <property type="entry name" value="Glycogen Phosphorylase B"/>
    <property type="match status" value="2"/>
</dbReference>
<evidence type="ECO:0000256" key="1">
    <source>
        <dbReference type="SAM" id="MobiDB-lite"/>
    </source>
</evidence>
<dbReference type="PANTHER" id="PTHR48048">
    <property type="entry name" value="GLYCOSYLTRANSFERASE"/>
    <property type="match status" value="1"/>
</dbReference>
<dbReference type="EMBL" id="LWDX02058269">
    <property type="protein sequence ID" value="OEL17930.1"/>
    <property type="molecule type" value="Genomic_DNA"/>
</dbReference>
<organism evidence="2 3">
    <name type="scientific">Dichanthelium oligosanthes</name>
    <dbReference type="NCBI Taxonomy" id="888268"/>
    <lineage>
        <taxon>Eukaryota</taxon>
        <taxon>Viridiplantae</taxon>
        <taxon>Streptophyta</taxon>
        <taxon>Embryophyta</taxon>
        <taxon>Tracheophyta</taxon>
        <taxon>Spermatophyta</taxon>
        <taxon>Magnoliopsida</taxon>
        <taxon>Liliopsida</taxon>
        <taxon>Poales</taxon>
        <taxon>Poaceae</taxon>
        <taxon>PACMAD clade</taxon>
        <taxon>Panicoideae</taxon>
        <taxon>Panicodae</taxon>
        <taxon>Paniceae</taxon>
        <taxon>Dichantheliinae</taxon>
        <taxon>Dichanthelium</taxon>
    </lineage>
</organism>
<dbReference type="Proteomes" id="UP000095767">
    <property type="component" value="Unassembled WGS sequence"/>
</dbReference>
<accession>A0A1E5UYG6</accession>
<dbReference type="STRING" id="888268.A0A1E5UYG6"/>
<dbReference type="SUPFAM" id="SSF53756">
    <property type="entry name" value="UDP-Glycosyltransferase/glycogen phosphorylase"/>
    <property type="match status" value="1"/>
</dbReference>
<evidence type="ECO:0000313" key="2">
    <source>
        <dbReference type="EMBL" id="OEL17930.1"/>
    </source>
</evidence>
<proteinExistence type="predicted"/>
<gene>
    <name evidence="2" type="ORF">BAE44_0021051</name>
</gene>
<dbReference type="GO" id="GO:0035251">
    <property type="term" value="F:UDP-glucosyltransferase activity"/>
    <property type="evidence" value="ECO:0007669"/>
    <property type="project" value="InterPro"/>
</dbReference>
<evidence type="ECO:0000313" key="3">
    <source>
        <dbReference type="Proteomes" id="UP000095767"/>
    </source>
</evidence>
<reference evidence="2 3" key="1">
    <citation type="submission" date="2016-09" db="EMBL/GenBank/DDBJ databases">
        <title>The draft genome of Dichanthelium oligosanthes: A C3 panicoid grass species.</title>
        <authorList>
            <person name="Studer A.J."/>
            <person name="Schnable J.C."/>
            <person name="Brutnell T.P."/>
        </authorList>
    </citation>
    <scope>NUCLEOTIDE SEQUENCE [LARGE SCALE GENOMIC DNA]</scope>
    <source>
        <strain evidence="3">cv. Kellogg 1175</strain>
        <tissue evidence="2">Leaf</tissue>
    </source>
</reference>
<dbReference type="OrthoDB" id="5835829at2759"/>